<comment type="caution">
    <text evidence="1">The sequence shown here is derived from an EMBL/GenBank/DDBJ whole genome shotgun (WGS) entry which is preliminary data.</text>
</comment>
<dbReference type="InterPro" id="IPR026838">
    <property type="entry name" value="YheC/D"/>
</dbReference>
<dbReference type="EMBL" id="VCIW01000011">
    <property type="protein sequence ID" value="TLS51067.1"/>
    <property type="molecule type" value="Genomic_DNA"/>
</dbReference>
<organism evidence="1 2">
    <name type="scientific">Paenibacillus antri</name>
    <dbReference type="NCBI Taxonomy" id="2582848"/>
    <lineage>
        <taxon>Bacteria</taxon>
        <taxon>Bacillati</taxon>
        <taxon>Bacillota</taxon>
        <taxon>Bacilli</taxon>
        <taxon>Bacillales</taxon>
        <taxon>Paenibacillaceae</taxon>
        <taxon>Paenibacillus</taxon>
    </lineage>
</organism>
<proteinExistence type="predicted"/>
<accession>A0A5R9G3W3</accession>
<keyword evidence="2" id="KW-1185">Reference proteome</keyword>
<protein>
    <submittedName>
        <fullName evidence="1">YheC/YheD family protein</fullName>
    </submittedName>
</protein>
<dbReference type="OrthoDB" id="7869153at2"/>
<evidence type="ECO:0000313" key="1">
    <source>
        <dbReference type="EMBL" id="TLS51067.1"/>
    </source>
</evidence>
<dbReference type="Proteomes" id="UP000309676">
    <property type="component" value="Unassembled WGS sequence"/>
</dbReference>
<dbReference type="SUPFAM" id="SSF56059">
    <property type="entry name" value="Glutathione synthetase ATP-binding domain-like"/>
    <property type="match status" value="1"/>
</dbReference>
<dbReference type="Gene3D" id="3.30.470.20">
    <property type="entry name" value="ATP-grasp fold, B domain"/>
    <property type="match status" value="1"/>
</dbReference>
<dbReference type="AlphaFoldDB" id="A0A5R9G3W3"/>
<gene>
    <name evidence="1" type="ORF">FE782_16900</name>
</gene>
<reference evidence="1 2" key="1">
    <citation type="submission" date="2019-05" db="EMBL/GenBank/DDBJ databases">
        <authorList>
            <person name="Narsing Rao M.P."/>
            <person name="Li W.J."/>
        </authorList>
    </citation>
    <scope>NUCLEOTIDE SEQUENCE [LARGE SCALE GENOMIC DNA]</scope>
    <source>
        <strain evidence="1 2">SYSU_K30003</strain>
    </source>
</reference>
<dbReference type="Pfam" id="PF14398">
    <property type="entry name" value="ATPgrasp_YheCD"/>
    <property type="match status" value="1"/>
</dbReference>
<evidence type="ECO:0000313" key="2">
    <source>
        <dbReference type="Proteomes" id="UP000309676"/>
    </source>
</evidence>
<dbReference type="RefSeq" id="WP_138195419.1">
    <property type="nucleotide sequence ID" value="NZ_VCIW01000011.1"/>
</dbReference>
<name>A0A5R9G3W3_9BACL</name>
<sequence>MPSFTLGIMALYLNGNKIEELPFFRRVLQEADRMNIDAYLFTPEDVDDGKRRIYAHVYEEGRGWRRRWVPFPDVVFDRCRYQKTPRFRKLREFRAKYGDLIYMNRPLANKSAIHQLLHKDKDIRPNLPDTVMYKGTTALADFVRKYGIAFVKPINGTGGRGVVRIESAGKGTYSVRGRDKQRRILPTRRLSLEGVGRLLGRLGLTESCLMQQGIELTLPNGRVHDYRLLVQKTGEGRWDVTGCAGRIGAARSVTSNLHGGGKAISVDRLLKHTFPSGSKAEAVKAEMYALGLRVVERLESHFRDMCELALDLAVDRQGRVWLLEINPKPAREVFRRIGEHEVYRRAIVRPVEYAKWLYKQEK</sequence>